<evidence type="ECO:0000256" key="1">
    <source>
        <dbReference type="ARBA" id="ARBA00006484"/>
    </source>
</evidence>
<evidence type="ECO:0008006" key="5">
    <source>
        <dbReference type="Google" id="ProtNLM"/>
    </source>
</evidence>
<dbReference type="PANTHER" id="PTHR43180:SF66">
    <property type="entry name" value="SHORT-CHAIN DEHYDROGENASE_REDUCTASE FAMILY PROTEIN"/>
    <property type="match status" value="1"/>
</dbReference>
<dbReference type="GeneID" id="42006046"/>
<proteinExistence type="inferred from homology"/>
<accession>A0A507BX40</accession>
<dbReference type="Pfam" id="PF13561">
    <property type="entry name" value="adh_short_C2"/>
    <property type="match status" value="1"/>
</dbReference>
<reference evidence="3 4" key="1">
    <citation type="journal article" date="2019" name="Sci. Rep.">
        <title>Comparative genomics of chytrid fungi reveal insights into the obligate biotrophic and pathogenic lifestyle of Synchytrium endobioticum.</title>
        <authorList>
            <person name="van de Vossenberg B.T.L.H."/>
            <person name="Warris S."/>
            <person name="Nguyen H.D.T."/>
            <person name="van Gent-Pelzer M.P.E."/>
            <person name="Joly D.L."/>
            <person name="van de Geest H.C."/>
            <person name="Bonants P.J.M."/>
            <person name="Smith D.S."/>
            <person name="Levesque C.A."/>
            <person name="van der Lee T.A.J."/>
        </authorList>
    </citation>
    <scope>NUCLEOTIDE SEQUENCE [LARGE SCALE GENOMIC DNA]</scope>
    <source>
        <strain evidence="3 4">JEL517</strain>
    </source>
</reference>
<dbReference type="InterPro" id="IPR002347">
    <property type="entry name" value="SDR_fam"/>
</dbReference>
<gene>
    <name evidence="3" type="ORF">SmJEL517_g04821</name>
</gene>
<comment type="similarity">
    <text evidence="1">Belongs to the short-chain dehydrogenases/reductases (SDR) family.</text>
</comment>
<dbReference type="Gene3D" id="3.40.50.720">
    <property type="entry name" value="NAD(P)-binding Rossmann-like Domain"/>
    <property type="match status" value="1"/>
</dbReference>
<dbReference type="STRING" id="1806994.A0A507BX40"/>
<evidence type="ECO:0000313" key="3">
    <source>
        <dbReference type="EMBL" id="TPX32002.1"/>
    </source>
</evidence>
<dbReference type="SUPFAM" id="SSF51735">
    <property type="entry name" value="NAD(P)-binding Rossmann-fold domains"/>
    <property type="match status" value="1"/>
</dbReference>
<dbReference type="Proteomes" id="UP000319731">
    <property type="component" value="Unassembled WGS sequence"/>
</dbReference>
<dbReference type="PANTHER" id="PTHR43180">
    <property type="entry name" value="3-OXOACYL-(ACYL-CARRIER-PROTEIN) REDUCTASE (AFU_ORTHOLOGUE AFUA_6G11210)"/>
    <property type="match status" value="1"/>
</dbReference>
<dbReference type="OrthoDB" id="4131217at2759"/>
<dbReference type="CDD" id="cd05233">
    <property type="entry name" value="SDR_c"/>
    <property type="match status" value="1"/>
</dbReference>
<keyword evidence="4" id="KW-1185">Reference proteome</keyword>
<evidence type="ECO:0000313" key="4">
    <source>
        <dbReference type="Proteomes" id="UP000319731"/>
    </source>
</evidence>
<keyword evidence="2" id="KW-0560">Oxidoreductase</keyword>
<dbReference type="RefSeq" id="XP_031023298.1">
    <property type="nucleotide sequence ID" value="XM_031170749.1"/>
</dbReference>
<dbReference type="PRINTS" id="PR00080">
    <property type="entry name" value="SDRFAMILY"/>
</dbReference>
<comment type="caution">
    <text evidence="3">The sequence shown here is derived from an EMBL/GenBank/DDBJ whole genome shotgun (WGS) entry which is preliminary data.</text>
</comment>
<name>A0A507BX40_9FUNG</name>
<dbReference type="InterPro" id="IPR036291">
    <property type="entry name" value="NAD(P)-bd_dom_sf"/>
</dbReference>
<evidence type="ECO:0000256" key="2">
    <source>
        <dbReference type="ARBA" id="ARBA00023002"/>
    </source>
</evidence>
<protein>
    <recommendedName>
        <fullName evidence="5">3-oxoacyl-[acyl-carrier-protein] reductase</fullName>
    </recommendedName>
</protein>
<dbReference type="EMBL" id="QEAO01000036">
    <property type="protein sequence ID" value="TPX32002.1"/>
    <property type="molecule type" value="Genomic_DNA"/>
</dbReference>
<dbReference type="AlphaFoldDB" id="A0A507BX40"/>
<sequence>MANKNAAARIEQVSSQLVTPNYTSATVPGKLASKVAIITGCNSNIGIGHATALEFARQGAKAIYVTDFATENLQALADKIVATYPDVKAHARRVDAAEESQVSGIVDEALAAYGRLDIFFANAGISGPKHMITDTAPADYMQTMKVNSLGPFLGVKHGSRGMKVTSPEKPESRGAIILTASVAGIRSGAGGVAYSASKASVINLAQTCAYQLTRTNIRVNALCPGLTETGMTAPTFDAARARGTDKKIGQLNPLGRYALASEMATVVAFIASDEASYFNGQPIAVDGGLSASHPVVPGRFS</sequence>
<dbReference type="PRINTS" id="PR00081">
    <property type="entry name" value="GDHRDH"/>
</dbReference>
<organism evidence="3 4">
    <name type="scientific">Synchytrium microbalum</name>
    <dbReference type="NCBI Taxonomy" id="1806994"/>
    <lineage>
        <taxon>Eukaryota</taxon>
        <taxon>Fungi</taxon>
        <taxon>Fungi incertae sedis</taxon>
        <taxon>Chytridiomycota</taxon>
        <taxon>Chytridiomycota incertae sedis</taxon>
        <taxon>Chytridiomycetes</taxon>
        <taxon>Synchytriales</taxon>
        <taxon>Synchytriaceae</taxon>
        <taxon>Synchytrium</taxon>
    </lineage>
</organism>
<dbReference type="FunFam" id="3.40.50.720:FF:000084">
    <property type="entry name" value="Short-chain dehydrogenase reductase"/>
    <property type="match status" value="1"/>
</dbReference>
<dbReference type="GO" id="GO:0016491">
    <property type="term" value="F:oxidoreductase activity"/>
    <property type="evidence" value="ECO:0007669"/>
    <property type="project" value="UniProtKB-KW"/>
</dbReference>